<accession>A0A412G526</accession>
<dbReference type="GeneID" id="83014600"/>
<dbReference type="Proteomes" id="UP000284178">
    <property type="component" value="Unassembled WGS sequence"/>
</dbReference>
<evidence type="ECO:0000259" key="1">
    <source>
        <dbReference type="Pfam" id="PF00884"/>
    </source>
</evidence>
<reference evidence="2 3" key="1">
    <citation type="submission" date="2018-08" db="EMBL/GenBank/DDBJ databases">
        <title>A genome reference for cultivated species of the human gut microbiota.</title>
        <authorList>
            <person name="Zou Y."/>
            <person name="Xue W."/>
            <person name="Luo G."/>
        </authorList>
    </citation>
    <scope>NUCLEOTIDE SEQUENCE [LARGE SCALE GENOMIC DNA]</scope>
    <source>
        <strain evidence="2 3">AF24-29</strain>
    </source>
</reference>
<gene>
    <name evidence="2" type="ORF">DWY25_04160</name>
</gene>
<dbReference type="Pfam" id="PF00884">
    <property type="entry name" value="Sulfatase"/>
    <property type="match status" value="1"/>
</dbReference>
<dbReference type="InterPro" id="IPR000917">
    <property type="entry name" value="Sulfatase_N"/>
</dbReference>
<dbReference type="Gene3D" id="3.40.720.10">
    <property type="entry name" value="Alkaline Phosphatase, subunit A"/>
    <property type="match status" value="1"/>
</dbReference>
<keyword evidence="3" id="KW-1185">Reference proteome</keyword>
<feature type="domain" description="Sulfatase N-terminal" evidence="1">
    <location>
        <begin position="8"/>
        <end position="333"/>
    </location>
</feature>
<comment type="caution">
    <text evidence="2">The sequence shown here is derived from an EMBL/GenBank/DDBJ whole genome shotgun (WGS) entry which is preliminary data.</text>
</comment>
<dbReference type="PANTHER" id="PTHR46615">
    <property type="entry name" value="ARYLSULFATASE K"/>
    <property type="match status" value="1"/>
</dbReference>
<dbReference type="PANTHER" id="PTHR46615:SF1">
    <property type="entry name" value="ARYLSULFATASE K"/>
    <property type="match status" value="1"/>
</dbReference>
<dbReference type="AlphaFoldDB" id="A0A412G526"/>
<dbReference type="InterPro" id="IPR017850">
    <property type="entry name" value="Alkaline_phosphatase_core_sf"/>
</dbReference>
<proteinExistence type="predicted"/>
<organism evidence="2 3">
    <name type="scientific">Holdemania filiformis</name>
    <dbReference type="NCBI Taxonomy" id="61171"/>
    <lineage>
        <taxon>Bacteria</taxon>
        <taxon>Bacillati</taxon>
        <taxon>Bacillota</taxon>
        <taxon>Erysipelotrichia</taxon>
        <taxon>Erysipelotrichales</taxon>
        <taxon>Erysipelotrichaceae</taxon>
        <taxon>Holdemania</taxon>
    </lineage>
</organism>
<sequence length="499" mass="55844">MKDICLFISDQHAGQVQGYAGDQWIRTPNLDRIAAEGTAMMNAYTPFPICVPARMAMMSGQYASRAHVLNNKCALDSNRATFVHCLSASGYATTLCGRMHFVGPDQRHGFQKRIAGDITQIYHNRPAAIAEERGVHDKTLQGSPTCLQLIGGGNSPTLEFDRYVVEHALEYLAHSYEQPQFLCVGTYGPHHPYVAPKDLFEYYYNKIDVPVKSFDYPPHPAVIKKILEDRDPEIVRAVRAAYYGMVEFEDEQVGKVYDAFQAYLKRNHREGLFIYVSDHGDHAGYRGYYGKNTFYEPSAHIPMLFAGDGLSAGRRIQGSASLLDIGPTVCEAAEAMSLPEADGVSLWKTLCGEPDDLERTIVSEVCDRIGGAEGLISGKMAKWKNYKLIHYVNYDADDVLYDVAADPDESTNIIAEHPDIAAQLRRRMDQLCDVPLDEIKAALRRQKASESILARCDFDNAEERWHATEAARQAPDPCFSSQLTLEAWKTQLAERVKKD</sequence>
<evidence type="ECO:0000313" key="2">
    <source>
        <dbReference type="EMBL" id="RGR75940.1"/>
    </source>
</evidence>
<dbReference type="EMBL" id="QRUP01000003">
    <property type="protein sequence ID" value="RGR75940.1"/>
    <property type="molecule type" value="Genomic_DNA"/>
</dbReference>
<protein>
    <recommendedName>
        <fullName evidence="1">Sulfatase N-terminal domain-containing protein</fullName>
    </recommendedName>
</protein>
<dbReference type="InterPro" id="IPR051849">
    <property type="entry name" value="GAG-degrading_sulfatase"/>
</dbReference>
<dbReference type="GO" id="GO:0015024">
    <property type="term" value="F:glucuronate-2-sulfatase activity"/>
    <property type="evidence" value="ECO:0007669"/>
    <property type="project" value="TreeGrafter"/>
</dbReference>
<dbReference type="RefSeq" id="WP_117894069.1">
    <property type="nucleotide sequence ID" value="NZ_CABJCV010000003.1"/>
</dbReference>
<name>A0A412G526_9FIRM</name>
<evidence type="ECO:0000313" key="3">
    <source>
        <dbReference type="Proteomes" id="UP000284178"/>
    </source>
</evidence>
<dbReference type="SUPFAM" id="SSF53649">
    <property type="entry name" value="Alkaline phosphatase-like"/>
    <property type="match status" value="1"/>
</dbReference>
<dbReference type="GO" id="GO:0004065">
    <property type="term" value="F:arylsulfatase activity"/>
    <property type="evidence" value="ECO:0007669"/>
    <property type="project" value="TreeGrafter"/>
</dbReference>